<organism evidence="1 2">
    <name type="scientific">Photobacterium iliopiscarium</name>
    <dbReference type="NCBI Taxonomy" id="56192"/>
    <lineage>
        <taxon>Bacteria</taxon>
        <taxon>Pseudomonadati</taxon>
        <taxon>Pseudomonadota</taxon>
        <taxon>Gammaproteobacteria</taxon>
        <taxon>Vibrionales</taxon>
        <taxon>Vibrionaceae</taxon>
        <taxon>Photobacterium</taxon>
    </lineage>
</organism>
<gene>
    <name evidence="1" type="ORF">C9I88_00895</name>
</gene>
<proteinExistence type="predicted"/>
<comment type="caution">
    <text evidence="1">The sequence shown here is derived from an EMBL/GenBank/DDBJ whole genome shotgun (WGS) entry which is preliminary data.</text>
</comment>
<dbReference type="InterPro" id="IPR038604">
    <property type="entry name" value="HopJ_sf"/>
</dbReference>
<dbReference type="Pfam" id="PF08888">
    <property type="entry name" value="HopJ"/>
    <property type="match status" value="1"/>
</dbReference>
<accession>A0A2T3MR95</accession>
<dbReference type="Gene3D" id="3.20.160.10">
    <property type="entry name" value="vpa0580 domain like"/>
    <property type="match status" value="1"/>
</dbReference>
<protein>
    <submittedName>
        <fullName evidence="1">Type III effector</fullName>
    </submittedName>
</protein>
<dbReference type="GeneID" id="93546848"/>
<dbReference type="Proteomes" id="UP000241954">
    <property type="component" value="Unassembled WGS sequence"/>
</dbReference>
<dbReference type="AlphaFoldDB" id="A0A2T3MR95"/>
<dbReference type="OrthoDB" id="9790826at2"/>
<dbReference type="STRING" id="56192.UB38_09685"/>
<dbReference type="RefSeq" id="WP_107236507.1">
    <property type="nucleotide sequence ID" value="NZ_PYLU01000005.1"/>
</dbReference>
<dbReference type="InterPro" id="IPR014984">
    <property type="entry name" value="HopJ"/>
</dbReference>
<name>A0A2T3MR95_9GAMM</name>
<sequence>MNIIIEKIKNMPNDINFQDIITIINKHYYYQPTQFINGTTDNTILNIAGTNEGSCKIFAFSQLHQLSKAETLACFGTFYRNDVLQYPQNNDHQNIRQFMISGLAGIQFNHFPLTIKTEV</sequence>
<reference evidence="1 2" key="1">
    <citation type="submission" date="2018-01" db="EMBL/GenBank/DDBJ databases">
        <title>Whole genome sequencing of Histamine producing bacteria.</title>
        <authorList>
            <person name="Butler K."/>
        </authorList>
    </citation>
    <scope>NUCLEOTIDE SEQUENCE [LARGE SCALE GENOMIC DNA]</scope>
    <source>
        <strain evidence="1 2">NCIMB 13481</strain>
    </source>
</reference>
<evidence type="ECO:0000313" key="2">
    <source>
        <dbReference type="Proteomes" id="UP000241954"/>
    </source>
</evidence>
<dbReference type="EMBL" id="PYLW01000001">
    <property type="protein sequence ID" value="PSV99749.1"/>
    <property type="molecule type" value="Genomic_DNA"/>
</dbReference>
<evidence type="ECO:0000313" key="1">
    <source>
        <dbReference type="EMBL" id="PSV99749.1"/>
    </source>
</evidence>